<keyword evidence="2" id="KW-1185">Reference proteome</keyword>
<dbReference type="AlphaFoldDB" id="A0A0P0VK69"/>
<name>A0A0P0VK69_ORYSJ</name>
<dbReference type="InParanoid" id="A0A0P0VK69"/>
<reference evidence="1 2" key="3">
    <citation type="journal article" date="2013" name="Rice">
        <title>Improvement of the Oryza sativa Nipponbare reference genome using next generation sequence and optical map data.</title>
        <authorList>
            <person name="Kawahara Y."/>
            <person name="de la Bastide M."/>
            <person name="Hamilton J.P."/>
            <person name="Kanamori H."/>
            <person name="McCombie W.R."/>
            <person name="Ouyang S."/>
            <person name="Schwartz D.C."/>
            <person name="Tanaka T."/>
            <person name="Wu J."/>
            <person name="Zhou S."/>
            <person name="Childs K.L."/>
            <person name="Davidson R.M."/>
            <person name="Lin H."/>
            <person name="Quesada-Ocampo L."/>
            <person name="Vaillancourt B."/>
            <person name="Sakai H."/>
            <person name="Lee S.S."/>
            <person name="Kim J."/>
            <person name="Numa H."/>
            <person name="Itoh T."/>
            <person name="Buell C.R."/>
            <person name="Matsumoto T."/>
        </authorList>
    </citation>
    <scope>NUCLEOTIDE SEQUENCE [LARGE SCALE GENOMIC DNA]</scope>
    <source>
        <strain evidence="2">cv. Nipponbare</strain>
    </source>
</reference>
<reference evidence="1 2" key="2">
    <citation type="journal article" date="2013" name="Plant Cell Physiol.">
        <title>Rice Annotation Project Database (RAP-DB): an integrative and interactive database for rice genomics.</title>
        <authorList>
            <person name="Sakai H."/>
            <person name="Lee S.S."/>
            <person name="Tanaka T."/>
            <person name="Numa H."/>
            <person name="Kim J."/>
            <person name="Kawahara Y."/>
            <person name="Wakimoto H."/>
            <person name="Yang C.C."/>
            <person name="Iwamoto M."/>
            <person name="Abe T."/>
            <person name="Yamada Y."/>
            <person name="Muto A."/>
            <person name="Inokuchi H."/>
            <person name="Ikemura T."/>
            <person name="Matsumoto T."/>
            <person name="Sasaki T."/>
            <person name="Itoh T."/>
        </authorList>
    </citation>
    <scope>NUCLEOTIDE SEQUENCE [LARGE SCALE GENOMIC DNA]</scope>
    <source>
        <strain evidence="2">cv. Nipponbare</strain>
    </source>
</reference>
<protein>
    <submittedName>
        <fullName evidence="1">Os02g0544566 protein</fullName>
    </submittedName>
</protein>
<dbReference type="PaxDb" id="39947-A0A0P0VK69"/>
<dbReference type="Proteomes" id="UP000059680">
    <property type="component" value="Chromosome 2"/>
</dbReference>
<organism evidence="1 2">
    <name type="scientific">Oryza sativa subsp. japonica</name>
    <name type="common">Rice</name>
    <dbReference type="NCBI Taxonomy" id="39947"/>
    <lineage>
        <taxon>Eukaryota</taxon>
        <taxon>Viridiplantae</taxon>
        <taxon>Streptophyta</taxon>
        <taxon>Embryophyta</taxon>
        <taxon>Tracheophyta</taxon>
        <taxon>Spermatophyta</taxon>
        <taxon>Magnoliopsida</taxon>
        <taxon>Liliopsida</taxon>
        <taxon>Poales</taxon>
        <taxon>Poaceae</taxon>
        <taxon>BOP clade</taxon>
        <taxon>Oryzoideae</taxon>
        <taxon>Oryzeae</taxon>
        <taxon>Oryzinae</taxon>
        <taxon>Oryza</taxon>
        <taxon>Oryza sativa</taxon>
    </lineage>
</organism>
<evidence type="ECO:0000313" key="1">
    <source>
        <dbReference type="EMBL" id="BAS79130.1"/>
    </source>
</evidence>
<accession>A0A0P0VK69</accession>
<dbReference type="EMBL" id="AP014958">
    <property type="protein sequence ID" value="BAS79130.1"/>
    <property type="molecule type" value="Genomic_DNA"/>
</dbReference>
<gene>
    <name evidence="1" type="ordered locus">Os02g0544566</name>
    <name evidence="1" type="ORF">OSNPB_020544566</name>
</gene>
<proteinExistence type="predicted"/>
<reference evidence="2" key="1">
    <citation type="journal article" date="2005" name="Nature">
        <title>The map-based sequence of the rice genome.</title>
        <authorList>
            <consortium name="International rice genome sequencing project (IRGSP)"/>
            <person name="Matsumoto T."/>
            <person name="Wu J."/>
            <person name="Kanamori H."/>
            <person name="Katayose Y."/>
            <person name="Fujisawa M."/>
            <person name="Namiki N."/>
            <person name="Mizuno H."/>
            <person name="Yamamoto K."/>
            <person name="Antonio B.A."/>
            <person name="Baba T."/>
            <person name="Sakata K."/>
            <person name="Nagamura Y."/>
            <person name="Aoki H."/>
            <person name="Arikawa K."/>
            <person name="Arita K."/>
            <person name="Bito T."/>
            <person name="Chiden Y."/>
            <person name="Fujitsuka N."/>
            <person name="Fukunaka R."/>
            <person name="Hamada M."/>
            <person name="Harada C."/>
            <person name="Hayashi A."/>
            <person name="Hijishita S."/>
            <person name="Honda M."/>
            <person name="Hosokawa S."/>
            <person name="Ichikawa Y."/>
            <person name="Idonuma A."/>
            <person name="Iijima M."/>
            <person name="Ikeda M."/>
            <person name="Ikeno M."/>
            <person name="Ito K."/>
            <person name="Ito S."/>
            <person name="Ito T."/>
            <person name="Ito Y."/>
            <person name="Ito Y."/>
            <person name="Iwabuchi A."/>
            <person name="Kamiya K."/>
            <person name="Karasawa W."/>
            <person name="Kurita K."/>
            <person name="Katagiri S."/>
            <person name="Kikuta A."/>
            <person name="Kobayashi H."/>
            <person name="Kobayashi N."/>
            <person name="Machita K."/>
            <person name="Maehara T."/>
            <person name="Masukawa M."/>
            <person name="Mizubayashi T."/>
            <person name="Mukai Y."/>
            <person name="Nagasaki H."/>
            <person name="Nagata Y."/>
            <person name="Naito S."/>
            <person name="Nakashima M."/>
            <person name="Nakama Y."/>
            <person name="Nakamichi Y."/>
            <person name="Nakamura M."/>
            <person name="Meguro A."/>
            <person name="Negishi M."/>
            <person name="Ohta I."/>
            <person name="Ohta T."/>
            <person name="Okamoto M."/>
            <person name="Ono N."/>
            <person name="Saji S."/>
            <person name="Sakaguchi M."/>
            <person name="Sakai K."/>
            <person name="Shibata M."/>
            <person name="Shimokawa T."/>
            <person name="Song J."/>
            <person name="Takazaki Y."/>
            <person name="Terasawa K."/>
            <person name="Tsugane M."/>
            <person name="Tsuji K."/>
            <person name="Ueda S."/>
            <person name="Waki K."/>
            <person name="Yamagata H."/>
            <person name="Yamamoto M."/>
            <person name="Yamamoto S."/>
            <person name="Yamane H."/>
            <person name="Yoshiki S."/>
            <person name="Yoshihara R."/>
            <person name="Yukawa K."/>
            <person name="Zhong H."/>
            <person name="Yano M."/>
            <person name="Yuan Q."/>
            <person name="Ouyang S."/>
            <person name="Liu J."/>
            <person name="Jones K.M."/>
            <person name="Gansberger K."/>
            <person name="Moffat K."/>
            <person name="Hill J."/>
            <person name="Bera J."/>
            <person name="Fadrosh D."/>
            <person name="Jin S."/>
            <person name="Johri S."/>
            <person name="Kim M."/>
            <person name="Overton L."/>
            <person name="Reardon M."/>
            <person name="Tsitrin T."/>
            <person name="Vuong H."/>
            <person name="Weaver B."/>
            <person name="Ciecko A."/>
            <person name="Tallon L."/>
            <person name="Jackson J."/>
            <person name="Pai G."/>
            <person name="Aken S.V."/>
            <person name="Utterback T."/>
            <person name="Reidmuller S."/>
            <person name="Feldblyum T."/>
            <person name="Hsiao J."/>
            <person name="Zismann V."/>
            <person name="Iobst S."/>
            <person name="de Vazeille A.R."/>
            <person name="Buell C.R."/>
            <person name="Ying K."/>
            <person name="Li Y."/>
            <person name="Lu T."/>
            <person name="Huang Y."/>
            <person name="Zhao Q."/>
            <person name="Feng Q."/>
            <person name="Zhang L."/>
            <person name="Zhu J."/>
            <person name="Weng Q."/>
            <person name="Mu J."/>
            <person name="Lu Y."/>
            <person name="Fan D."/>
            <person name="Liu Y."/>
            <person name="Guan J."/>
            <person name="Zhang Y."/>
            <person name="Yu S."/>
            <person name="Liu X."/>
            <person name="Zhang Y."/>
            <person name="Hong G."/>
            <person name="Han B."/>
            <person name="Choisne N."/>
            <person name="Demange N."/>
            <person name="Orjeda G."/>
            <person name="Samain S."/>
            <person name="Cattolico L."/>
            <person name="Pelletier E."/>
            <person name="Couloux A."/>
            <person name="Segurens B."/>
            <person name="Wincker P."/>
            <person name="D'Hont A."/>
            <person name="Scarpelli C."/>
            <person name="Weissenbach J."/>
            <person name="Salanoubat M."/>
            <person name="Quetier F."/>
            <person name="Yu Y."/>
            <person name="Kim H.R."/>
            <person name="Rambo T."/>
            <person name="Currie J."/>
            <person name="Collura K."/>
            <person name="Luo M."/>
            <person name="Yang T."/>
            <person name="Ammiraju J.S.S."/>
            <person name="Engler F."/>
            <person name="Soderlund C."/>
            <person name="Wing R.A."/>
            <person name="Palmer L.E."/>
            <person name="de la Bastide M."/>
            <person name="Spiegel L."/>
            <person name="Nascimento L."/>
            <person name="Zutavern T."/>
            <person name="O'Shaughnessy A."/>
            <person name="Dike S."/>
            <person name="Dedhia N."/>
            <person name="Preston R."/>
            <person name="Balija V."/>
            <person name="McCombie W.R."/>
            <person name="Chow T."/>
            <person name="Chen H."/>
            <person name="Chung M."/>
            <person name="Chen C."/>
            <person name="Shaw J."/>
            <person name="Wu H."/>
            <person name="Hsiao K."/>
            <person name="Chao Y."/>
            <person name="Chu M."/>
            <person name="Cheng C."/>
            <person name="Hour A."/>
            <person name="Lee P."/>
            <person name="Lin S."/>
            <person name="Lin Y."/>
            <person name="Liou J."/>
            <person name="Liu S."/>
            <person name="Hsing Y."/>
            <person name="Raghuvanshi S."/>
            <person name="Mohanty A."/>
            <person name="Bharti A.K."/>
            <person name="Gaur A."/>
            <person name="Gupta V."/>
            <person name="Kumar D."/>
            <person name="Ravi V."/>
            <person name="Vij S."/>
            <person name="Kapur A."/>
            <person name="Khurana P."/>
            <person name="Khurana P."/>
            <person name="Khurana J.P."/>
            <person name="Tyagi A.K."/>
            <person name="Gaikwad K."/>
            <person name="Singh A."/>
            <person name="Dalal V."/>
            <person name="Srivastava S."/>
            <person name="Dixit A."/>
            <person name="Pal A.K."/>
            <person name="Ghazi I.A."/>
            <person name="Yadav M."/>
            <person name="Pandit A."/>
            <person name="Bhargava A."/>
            <person name="Sureshbabu K."/>
            <person name="Batra K."/>
            <person name="Sharma T.R."/>
            <person name="Mohapatra T."/>
            <person name="Singh N.K."/>
            <person name="Messing J."/>
            <person name="Nelson A.B."/>
            <person name="Fuks G."/>
            <person name="Kavchok S."/>
            <person name="Keizer G."/>
            <person name="Linton E."/>
            <person name="Llaca V."/>
            <person name="Song R."/>
            <person name="Tanyolac B."/>
            <person name="Young S."/>
            <person name="Ho-Il K."/>
            <person name="Hahn J.H."/>
            <person name="Sangsakoo G."/>
            <person name="Vanavichit A."/>
            <person name="de Mattos Luiz.A.T."/>
            <person name="Zimmer P.D."/>
            <person name="Malone G."/>
            <person name="Dellagostin O."/>
            <person name="de Oliveira A.C."/>
            <person name="Bevan M."/>
            <person name="Bancroft I."/>
            <person name="Minx P."/>
            <person name="Cordum H."/>
            <person name="Wilson R."/>
            <person name="Cheng Z."/>
            <person name="Jin W."/>
            <person name="Jiang J."/>
            <person name="Leong S.A."/>
            <person name="Iwama H."/>
            <person name="Gojobori T."/>
            <person name="Itoh T."/>
            <person name="Niimura Y."/>
            <person name="Fujii Y."/>
            <person name="Habara T."/>
            <person name="Sakai H."/>
            <person name="Sato Y."/>
            <person name="Wilson G."/>
            <person name="Kumar K."/>
            <person name="McCouch S."/>
            <person name="Juretic N."/>
            <person name="Hoen D."/>
            <person name="Wright S."/>
            <person name="Bruskiewich R."/>
            <person name="Bureau T."/>
            <person name="Miyao A."/>
            <person name="Hirochika H."/>
            <person name="Nishikawa T."/>
            <person name="Kadowaki K."/>
            <person name="Sugiura M."/>
            <person name="Burr B."/>
            <person name="Sasaki T."/>
        </authorList>
    </citation>
    <scope>NUCLEOTIDE SEQUENCE [LARGE SCALE GENOMIC DNA]</scope>
    <source>
        <strain evidence="2">cv. Nipponbare</strain>
    </source>
</reference>
<sequence>MSPHSCLLAFYNMFLFVCYHRNRVRRCSTLLDIGAFHIVAKIKLTKFWKFGNIAKILTGIFYVFTKSLSRN</sequence>
<evidence type="ECO:0000313" key="2">
    <source>
        <dbReference type="Proteomes" id="UP000059680"/>
    </source>
</evidence>
<dbReference type="Gramene" id="Os02t0544566-01">
    <property type="protein sequence ID" value="Os02t0544566-01"/>
    <property type="gene ID" value="Os02g0544566"/>
</dbReference>